<protein>
    <submittedName>
        <fullName evidence="3">Pimeloyl-ACP methyl ester carboxylesterase</fullName>
    </submittedName>
</protein>
<organism evidence="3 4">
    <name type="scientific">Rhabdobacter roseus</name>
    <dbReference type="NCBI Taxonomy" id="1655419"/>
    <lineage>
        <taxon>Bacteria</taxon>
        <taxon>Pseudomonadati</taxon>
        <taxon>Bacteroidota</taxon>
        <taxon>Cytophagia</taxon>
        <taxon>Cytophagales</taxon>
        <taxon>Cytophagaceae</taxon>
        <taxon>Rhabdobacter</taxon>
    </lineage>
</organism>
<dbReference type="Gene3D" id="3.40.50.1820">
    <property type="entry name" value="alpha/beta hydrolase"/>
    <property type="match status" value="1"/>
</dbReference>
<dbReference type="Proteomes" id="UP000557307">
    <property type="component" value="Unassembled WGS sequence"/>
</dbReference>
<dbReference type="AlphaFoldDB" id="A0A840TTR3"/>
<evidence type="ECO:0000256" key="1">
    <source>
        <dbReference type="SAM" id="SignalP"/>
    </source>
</evidence>
<keyword evidence="4" id="KW-1185">Reference proteome</keyword>
<dbReference type="Pfam" id="PF12697">
    <property type="entry name" value="Abhydrolase_6"/>
    <property type="match status" value="1"/>
</dbReference>
<dbReference type="SUPFAM" id="SSF53474">
    <property type="entry name" value="alpha/beta-Hydrolases"/>
    <property type="match status" value="1"/>
</dbReference>
<dbReference type="InterPro" id="IPR050266">
    <property type="entry name" value="AB_hydrolase_sf"/>
</dbReference>
<keyword evidence="1" id="KW-0732">Signal</keyword>
<feature type="signal peptide" evidence="1">
    <location>
        <begin position="1"/>
        <end position="18"/>
    </location>
</feature>
<dbReference type="InterPro" id="IPR000073">
    <property type="entry name" value="AB_hydrolase_1"/>
</dbReference>
<gene>
    <name evidence="3" type="ORF">HNQ92_003090</name>
</gene>
<dbReference type="RefSeq" id="WP_184174884.1">
    <property type="nucleotide sequence ID" value="NZ_JACHGF010000004.1"/>
</dbReference>
<proteinExistence type="predicted"/>
<dbReference type="InterPro" id="IPR029058">
    <property type="entry name" value="AB_hydrolase_fold"/>
</dbReference>
<dbReference type="EMBL" id="JACHGF010000004">
    <property type="protein sequence ID" value="MBB5284942.1"/>
    <property type="molecule type" value="Genomic_DNA"/>
</dbReference>
<evidence type="ECO:0000313" key="4">
    <source>
        <dbReference type="Proteomes" id="UP000557307"/>
    </source>
</evidence>
<accession>A0A840TTR3</accession>
<evidence type="ECO:0000313" key="3">
    <source>
        <dbReference type="EMBL" id="MBB5284942.1"/>
    </source>
</evidence>
<feature type="chain" id="PRO_5032722527" evidence="1">
    <location>
        <begin position="19"/>
        <end position="302"/>
    </location>
</feature>
<comment type="caution">
    <text evidence="3">The sequence shown here is derived from an EMBL/GenBank/DDBJ whole genome shotgun (WGS) entry which is preliminary data.</text>
</comment>
<sequence length="302" mass="33551">MKLAVLTLASFVSLQAFSQTRFVTIDSTAMAVNVVGMDARQEGQPVLVFESGYGTPMGHWDRMVQGAAALAPLVIYDRPGIGASEPDDQAPTIKHVSDRLVRLLNHLHIKPPYVLVGHSLGGLYVRGFAVYYPQLLAGLVIIDPADFTETNQNQRDYYTALGWDDEKIDRTIAELAAGLANRNKDAPRAIREEGRVLGELRESEFKELKGSPLPNIPVHIITGGRFDAPPALKTPENEAIFRSKTRHRIARWIDVVQSVDKGMFLYSGDAGHFVHHDDPELVLSSLKMVLQDYQVIQRESKK</sequence>
<name>A0A840TTR3_9BACT</name>
<feature type="domain" description="AB hydrolase-1" evidence="2">
    <location>
        <begin position="47"/>
        <end position="282"/>
    </location>
</feature>
<dbReference type="PANTHER" id="PTHR43798">
    <property type="entry name" value="MONOACYLGLYCEROL LIPASE"/>
    <property type="match status" value="1"/>
</dbReference>
<evidence type="ECO:0000259" key="2">
    <source>
        <dbReference type="Pfam" id="PF12697"/>
    </source>
</evidence>
<reference evidence="3 4" key="1">
    <citation type="submission" date="2020-08" db="EMBL/GenBank/DDBJ databases">
        <title>Genomic Encyclopedia of Type Strains, Phase IV (KMG-IV): sequencing the most valuable type-strain genomes for metagenomic binning, comparative biology and taxonomic classification.</title>
        <authorList>
            <person name="Goeker M."/>
        </authorList>
    </citation>
    <scope>NUCLEOTIDE SEQUENCE [LARGE SCALE GENOMIC DNA]</scope>
    <source>
        <strain evidence="3 4">DSM 105074</strain>
    </source>
</reference>